<keyword evidence="3" id="KW-1185">Reference proteome</keyword>
<sequence length="362" mass="38379">MSRTLGTRNRLPVTAALAVVTGTVTALTLSSTASTEPISADPPAPLEWQTLDEAPAGDLRSLAVISDDSLWTVGRDADTATASHWNGSTWTSMTVPGLRYFTATAFSADTDGWAVGDGTAHWDGSAWTSVPVDLPDTTSAWLSAVDAVGPDLAWAVGNTTLQGGGEGSAFIQQWDGTEWTLIEPTFPADYTAVDLNDIVSTGDDEAWAVGTAYRDFGSTPLIMRWDGTEWSIHDSKEMGNLTSLTVSDGELYASGFTSVDNSPVDAVPLLMHLDGADWTVVETTTERGWIYSSTADGNGGLIMAGYDSQIDRILRWNDGTSTFEEGPAGSSALNVIASAPDGESAVWLLTRDDDGWFIAYAK</sequence>
<feature type="chain" id="PRO_5039389866" evidence="1">
    <location>
        <begin position="27"/>
        <end position="362"/>
    </location>
</feature>
<reference evidence="2 3" key="1">
    <citation type="submission" date="2019-06" db="EMBL/GenBank/DDBJ databases">
        <title>Sequencing the genomes of 1000 actinobacteria strains.</title>
        <authorList>
            <person name="Klenk H.-P."/>
        </authorList>
    </citation>
    <scope>NUCLEOTIDE SEQUENCE [LARGE SCALE GENOMIC DNA]</scope>
    <source>
        <strain evidence="2 3">DSM 45928</strain>
    </source>
</reference>
<dbReference type="EMBL" id="VFOW01000001">
    <property type="protein sequence ID" value="TQL76253.1"/>
    <property type="molecule type" value="Genomic_DNA"/>
</dbReference>
<evidence type="ECO:0000256" key="1">
    <source>
        <dbReference type="SAM" id="SignalP"/>
    </source>
</evidence>
<dbReference type="RefSeq" id="WP_142037377.1">
    <property type="nucleotide sequence ID" value="NZ_JBHTGS010000001.1"/>
</dbReference>
<name>A0A543AUI9_9ACTN</name>
<organism evidence="2 3">
    <name type="scientific">Stackebrandtia endophytica</name>
    <dbReference type="NCBI Taxonomy" id="1496996"/>
    <lineage>
        <taxon>Bacteria</taxon>
        <taxon>Bacillati</taxon>
        <taxon>Actinomycetota</taxon>
        <taxon>Actinomycetes</taxon>
        <taxon>Glycomycetales</taxon>
        <taxon>Glycomycetaceae</taxon>
        <taxon>Stackebrandtia</taxon>
    </lineage>
</organism>
<evidence type="ECO:0000313" key="3">
    <source>
        <dbReference type="Proteomes" id="UP000317043"/>
    </source>
</evidence>
<dbReference type="SUPFAM" id="SSF101898">
    <property type="entry name" value="NHL repeat"/>
    <property type="match status" value="1"/>
</dbReference>
<evidence type="ECO:0000313" key="2">
    <source>
        <dbReference type="EMBL" id="TQL76253.1"/>
    </source>
</evidence>
<dbReference type="AlphaFoldDB" id="A0A543AUI9"/>
<feature type="signal peptide" evidence="1">
    <location>
        <begin position="1"/>
        <end position="26"/>
    </location>
</feature>
<dbReference type="InParanoid" id="A0A543AUI9"/>
<dbReference type="Proteomes" id="UP000317043">
    <property type="component" value="Unassembled WGS sequence"/>
</dbReference>
<accession>A0A543AUI9</accession>
<proteinExistence type="predicted"/>
<comment type="caution">
    <text evidence="2">The sequence shown here is derived from an EMBL/GenBank/DDBJ whole genome shotgun (WGS) entry which is preliminary data.</text>
</comment>
<gene>
    <name evidence="2" type="ORF">FB566_1777</name>
</gene>
<protein>
    <submittedName>
        <fullName evidence="2">Uncharacterized protein</fullName>
    </submittedName>
</protein>
<dbReference type="OrthoDB" id="3454650at2"/>
<keyword evidence="1" id="KW-0732">Signal</keyword>